<comment type="catalytic activity">
    <reaction evidence="5">
        <text>a 2-deoxystreptamine antibiotic + acetyl-CoA = an N(3)-acetyl-2-deoxystreptamine antibiotic + CoA + H(+)</text>
        <dbReference type="Rhea" id="RHEA:12665"/>
        <dbReference type="ChEBI" id="CHEBI:15378"/>
        <dbReference type="ChEBI" id="CHEBI:57287"/>
        <dbReference type="ChEBI" id="CHEBI:57288"/>
        <dbReference type="ChEBI" id="CHEBI:57921"/>
        <dbReference type="ChEBI" id="CHEBI:77452"/>
        <dbReference type="EC" id="2.3.1.81"/>
    </reaction>
</comment>
<evidence type="ECO:0000313" key="6">
    <source>
        <dbReference type="EMBL" id="MDQ0518361.1"/>
    </source>
</evidence>
<comment type="caution">
    <text evidence="6">The sequence shown here is derived from an EMBL/GenBank/DDBJ whole genome shotgun (WGS) entry which is preliminary data.</text>
</comment>
<evidence type="ECO:0000256" key="5">
    <source>
        <dbReference type="RuleBase" id="RU365031"/>
    </source>
</evidence>
<evidence type="ECO:0000313" key="7">
    <source>
        <dbReference type="Proteomes" id="UP001223743"/>
    </source>
</evidence>
<dbReference type="RefSeq" id="WP_266283855.1">
    <property type="nucleotide sequence ID" value="NZ_JAPKNF010000003.1"/>
</dbReference>
<accession>A0ABU0MBM2</accession>
<protein>
    <recommendedName>
        <fullName evidence="2 5">Aminoglycoside N(3)-acetyltransferase</fullName>
        <ecNumber evidence="5">2.3.1.-</ecNumber>
    </recommendedName>
</protein>
<keyword evidence="3 5" id="KW-0808">Transferase</keyword>
<dbReference type="NCBIfam" id="NF033082">
    <property type="entry name" value="AAC_3"/>
    <property type="match status" value="1"/>
</dbReference>
<keyword evidence="5" id="KW-0046">Antibiotic resistance</keyword>
<evidence type="ECO:0000256" key="3">
    <source>
        <dbReference type="ARBA" id="ARBA00022679"/>
    </source>
</evidence>
<comment type="similarity">
    <text evidence="1 5">Belongs to the antibiotic N-acetyltransferase family.</text>
</comment>
<keyword evidence="7" id="KW-1185">Reference proteome</keyword>
<evidence type="ECO:0000256" key="4">
    <source>
        <dbReference type="ARBA" id="ARBA00023315"/>
    </source>
</evidence>
<dbReference type="EC" id="2.3.1.-" evidence="5"/>
<sequence length="268" mass="28385">MTPAPYRTRSDLAADCAALGIGAGDIVMVHAAMSRVGPLLNGPDALIGALLDTVGPQGTILAYADWDGSYDDLLDAEGRVPERWRPHIPPFDPARSRAIRHNGILPEFLRTTPGARRSGNPGASIVALGAQAAEITAGHPLDYGYGERTPFSKLVAMGGKVLNVGAPLDTMTLLHHAEHLARLPGKRIRRVEVPFATTAGTVWRMIEEFDTGDPVVTAFADDYFGAIVSDFLATGQGRRGRVGDANAILVDAAPIVAFAVSWMEARAG</sequence>
<dbReference type="GO" id="GO:0046353">
    <property type="term" value="F:aminoglycoside 3-N-acetyltransferase activity"/>
    <property type="evidence" value="ECO:0007669"/>
    <property type="project" value="UniProtKB-EC"/>
</dbReference>
<reference evidence="6 7" key="1">
    <citation type="submission" date="2023-07" db="EMBL/GenBank/DDBJ databases">
        <title>Genomic Encyclopedia of Type Strains, Phase IV (KMG-IV): sequencing the most valuable type-strain genomes for metagenomic binning, comparative biology and taxonomic classification.</title>
        <authorList>
            <person name="Goeker M."/>
        </authorList>
    </citation>
    <scope>NUCLEOTIDE SEQUENCE [LARGE SCALE GENOMIC DNA]</scope>
    <source>
        <strain evidence="6 7">B1-1</strain>
    </source>
</reference>
<keyword evidence="4 5" id="KW-0012">Acyltransferase</keyword>
<evidence type="ECO:0000256" key="2">
    <source>
        <dbReference type="ARBA" id="ARBA00012882"/>
    </source>
</evidence>
<evidence type="ECO:0000256" key="1">
    <source>
        <dbReference type="ARBA" id="ARBA00006383"/>
    </source>
</evidence>
<dbReference type="PANTHER" id="PTHR11104:SF0">
    <property type="entry name" value="SPBETA PROPHAGE-DERIVED AMINOGLYCOSIDE N(3')-ACETYLTRANSFERASE-LIKE PROTEIN YOKD"/>
    <property type="match status" value="1"/>
</dbReference>
<dbReference type="EMBL" id="JAUSWJ010000001">
    <property type="protein sequence ID" value="MDQ0518361.1"/>
    <property type="molecule type" value="Genomic_DNA"/>
</dbReference>
<dbReference type="Proteomes" id="UP001223743">
    <property type="component" value="Unassembled WGS sequence"/>
</dbReference>
<name>A0ABU0MBM2_9HYPH</name>
<dbReference type="InterPro" id="IPR028345">
    <property type="entry name" value="Antibiotic_NAT-like"/>
</dbReference>
<dbReference type="PANTHER" id="PTHR11104">
    <property type="entry name" value="AMINOGLYCOSIDE N3-ACETYLTRANSFERASE"/>
    <property type="match status" value="1"/>
</dbReference>
<proteinExistence type="inferred from homology"/>
<dbReference type="SUPFAM" id="SSF110710">
    <property type="entry name" value="TTHA0583/YokD-like"/>
    <property type="match status" value="1"/>
</dbReference>
<dbReference type="InterPro" id="IPR003679">
    <property type="entry name" value="Amioglycoside_AcTrfase"/>
</dbReference>
<gene>
    <name evidence="6" type="ORF">QO015_003974</name>
</gene>
<organism evidence="6 7">
    <name type="scientific">Kaistia geumhonensis</name>
    <dbReference type="NCBI Taxonomy" id="410839"/>
    <lineage>
        <taxon>Bacteria</taxon>
        <taxon>Pseudomonadati</taxon>
        <taxon>Pseudomonadota</taxon>
        <taxon>Alphaproteobacteria</taxon>
        <taxon>Hyphomicrobiales</taxon>
        <taxon>Kaistiaceae</taxon>
        <taxon>Kaistia</taxon>
    </lineage>
</organism>
<dbReference type="Pfam" id="PF02522">
    <property type="entry name" value="Antibiotic_NAT"/>
    <property type="match status" value="1"/>
</dbReference>